<protein>
    <submittedName>
        <fullName evidence="3">Alpha/beta hydrolase</fullName>
    </submittedName>
</protein>
<comment type="caution">
    <text evidence="3">The sequence shown here is derived from an EMBL/GenBank/DDBJ whole genome shotgun (WGS) entry which is preliminary data.</text>
</comment>
<dbReference type="PRINTS" id="PR00412">
    <property type="entry name" value="EPOXHYDRLASE"/>
</dbReference>
<dbReference type="GO" id="GO:0016020">
    <property type="term" value="C:membrane"/>
    <property type="evidence" value="ECO:0007669"/>
    <property type="project" value="TreeGrafter"/>
</dbReference>
<dbReference type="EMBL" id="JANKAS010000004">
    <property type="protein sequence ID" value="MCR1898488.1"/>
    <property type="molecule type" value="Genomic_DNA"/>
</dbReference>
<accession>A0AAE3L3M0</accession>
<dbReference type="AlphaFoldDB" id="A0AAE3L3M0"/>
<sequence length="293" mass="34236">MKQYFLNNKNTKVRVCEWGRKENPTIICLHGLGSTNLSFLELGELLKDKYYIISIDLPGHGRTPAFENDEDYGIPNLIKWISEVIQLVEKNSFYILAHSWGGCIALYYAAQYPEKVKKILLLDGGYHIKQIQYDYFINIDKNQLDFKPNCSLEEEIKSYIADFDGYVFTNWNDFLEVERNNYLRWSKLLEQAAKDLMKEEEDGTIRFCASGDTARGAIKSMYNFPTDGIYPKVETPILLMQATIPASWNEIRTLLVEEFQKRTNSLVKRVEATHLMHWDNPFQIAEEIIEWMK</sequence>
<evidence type="ECO:0000259" key="2">
    <source>
        <dbReference type="Pfam" id="PF00561"/>
    </source>
</evidence>
<dbReference type="PRINTS" id="PR00111">
    <property type="entry name" value="ABHYDROLASE"/>
</dbReference>
<keyword evidence="1 3" id="KW-0378">Hydrolase</keyword>
<dbReference type="SUPFAM" id="SSF53474">
    <property type="entry name" value="alpha/beta-Hydrolases"/>
    <property type="match status" value="1"/>
</dbReference>
<dbReference type="PANTHER" id="PTHR43798:SF31">
    <property type="entry name" value="AB HYDROLASE SUPERFAMILY PROTEIN YCLE"/>
    <property type="match status" value="1"/>
</dbReference>
<dbReference type="InterPro" id="IPR029058">
    <property type="entry name" value="AB_hydrolase_fold"/>
</dbReference>
<feature type="domain" description="AB hydrolase-1" evidence="2">
    <location>
        <begin position="24"/>
        <end position="147"/>
    </location>
</feature>
<dbReference type="Proteomes" id="UP001205748">
    <property type="component" value="Unassembled WGS sequence"/>
</dbReference>
<name>A0AAE3L3M0_9FIRM</name>
<keyword evidence="4" id="KW-1185">Reference proteome</keyword>
<dbReference type="InterPro" id="IPR000073">
    <property type="entry name" value="AB_hydrolase_1"/>
</dbReference>
<proteinExistence type="predicted"/>
<evidence type="ECO:0000256" key="1">
    <source>
        <dbReference type="ARBA" id="ARBA00022801"/>
    </source>
</evidence>
<dbReference type="PANTHER" id="PTHR43798">
    <property type="entry name" value="MONOACYLGLYCEROL LIPASE"/>
    <property type="match status" value="1"/>
</dbReference>
<organism evidence="3 4">
    <name type="scientific">Irregularibacter muris</name>
    <dbReference type="NCBI Taxonomy" id="1796619"/>
    <lineage>
        <taxon>Bacteria</taxon>
        <taxon>Bacillati</taxon>
        <taxon>Bacillota</taxon>
        <taxon>Clostridia</taxon>
        <taxon>Eubacteriales</taxon>
        <taxon>Eubacteriaceae</taxon>
        <taxon>Irregularibacter</taxon>
    </lineage>
</organism>
<dbReference type="Pfam" id="PF00561">
    <property type="entry name" value="Abhydrolase_1"/>
    <property type="match status" value="1"/>
</dbReference>
<gene>
    <name evidence="3" type="ORF">NSA47_05720</name>
</gene>
<reference evidence="3" key="1">
    <citation type="submission" date="2022-07" db="EMBL/GenBank/DDBJ databases">
        <title>Enhanced cultured diversity of the mouse gut microbiota enables custom-made synthetic communities.</title>
        <authorList>
            <person name="Afrizal A."/>
        </authorList>
    </citation>
    <scope>NUCLEOTIDE SEQUENCE</scope>
    <source>
        <strain evidence="3">DSM 28593</strain>
    </source>
</reference>
<dbReference type="RefSeq" id="WP_257529964.1">
    <property type="nucleotide sequence ID" value="NZ_JANKAS010000004.1"/>
</dbReference>
<evidence type="ECO:0000313" key="4">
    <source>
        <dbReference type="Proteomes" id="UP001205748"/>
    </source>
</evidence>
<dbReference type="GO" id="GO:0016787">
    <property type="term" value="F:hydrolase activity"/>
    <property type="evidence" value="ECO:0007669"/>
    <property type="project" value="UniProtKB-KW"/>
</dbReference>
<dbReference type="InterPro" id="IPR050266">
    <property type="entry name" value="AB_hydrolase_sf"/>
</dbReference>
<evidence type="ECO:0000313" key="3">
    <source>
        <dbReference type="EMBL" id="MCR1898488.1"/>
    </source>
</evidence>
<dbReference type="InterPro" id="IPR000639">
    <property type="entry name" value="Epox_hydrolase-like"/>
</dbReference>
<dbReference type="Gene3D" id="3.40.50.1820">
    <property type="entry name" value="alpha/beta hydrolase"/>
    <property type="match status" value="1"/>
</dbReference>